<dbReference type="InterPro" id="IPR055978">
    <property type="entry name" value="DUF7556"/>
</dbReference>
<evidence type="ECO:0000313" key="1">
    <source>
        <dbReference type="EMBL" id="MCU4742614.1"/>
    </source>
</evidence>
<protein>
    <submittedName>
        <fullName evidence="1">Uncharacterized protein</fullName>
    </submittedName>
</protein>
<dbReference type="AlphaFoldDB" id="A0AAP2YZT0"/>
<dbReference type="EMBL" id="JAOPKA010000009">
    <property type="protein sequence ID" value="MCU4742614.1"/>
    <property type="molecule type" value="Genomic_DNA"/>
</dbReference>
<name>A0AAP2YZT0_9EURY</name>
<keyword evidence="3" id="KW-1185">Reference proteome</keyword>
<gene>
    <name evidence="2" type="ORF">OB955_24775</name>
    <name evidence="1" type="ORF">OB960_14545</name>
</gene>
<sequence>MRVQTTAIPIERIAAEHTDQRDSNAAFEWRDDTLRIVVPVDLDADLDETRTIQLLRKASAVVEEQDGAISLIGIYTETASAQDRVGQDGSSLAALAEPTRAAYGRLEDVLASVPSGLQPIDPAFVIADEPESAIVDVAEHSAVDTLLLHQDAVTPTERVDADSLRELVSCDVLVDFTIDRVGQVYVPEPDGPGVELASTQFHPDRILLLIDTPVQDRSLAAITTRALAREYDATVDVAYCDDGESQTQTCLSLLEPLVRRTIPIDPTANRSYPKLEDTEYDVAIGSRDVHGRLEHVLGEWPPVGAVSVQRGRESARTPSEDEDVMCAIDEGDDGEPTVIIADTSTDDAWISAPESDSYRLDQE</sequence>
<organism evidence="1 4">
    <name type="scientific">Natronoglomus mannanivorans</name>
    <dbReference type="NCBI Taxonomy" id="2979990"/>
    <lineage>
        <taxon>Archaea</taxon>
        <taxon>Methanobacteriati</taxon>
        <taxon>Methanobacteriota</taxon>
        <taxon>Stenosarchaea group</taxon>
        <taxon>Halobacteria</taxon>
        <taxon>Halobacteriales</taxon>
        <taxon>Natrialbaceae</taxon>
        <taxon>Natronoglomus</taxon>
    </lineage>
</organism>
<dbReference type="Proteomes" id="UP001320972">
    <property type="component" value="Unassembled WGS sequence"/>
</dbReference>
<proteinExistence type="predicted"/>
<evidence type="ECO:0000313" key="2">
    <source>
        <dbReference type="EMBL" id="MCU4975898.1"/>
    </source>
</evidence>
<dbReference type="EMBL" id="JAOPKB010000028">
    <property type="protein sequence ID" value="MCU4975898.1"/>
    <property type="molecule type" value="Genomic_DNA"/>
</dbReference>
<dbReference type="Pfam" id="PF24433">
    <property type="entry name" value="DUF7556"/>
    <property type="match status" value="1"/>
</dbReference>
<dbReference type="RefSeq" id="WP_338004439.1">
    <property type="nucleotide sequence ID" value="NZ_JAOPKA010000009.1"/>
</dbReference>
<evidence type="ECO:0000313" key="4">
    <source>
        <dbReference type="Proteomes" id="UP001321018"/>
    </source>
</evidence>
<comment type="caution">
    <text evidence="1">The sequence shown here is derived from an EMBL/GenBank/DDBJ whole genome shotgun (WGS) entry which is preliminary data.</text>
</comment>
<dbReference type="Proteomes" id="UP001321018">
    <property type="component" value="Unassembled WGS sequence"/>
</dbReference>
<accession>A0AAP2YZT0</accession>
<evidence type="ECO:0000313" key="3">
    <source>
        <dbReference type="Proteomes" id="UP001320972"/>
    </source>
</evidence>
<reference evidence="1 3" key="1">
    <citation type="submission" date="2022-09" db="EMBL/GenBank/DDBJ databases">
        <title>Enrichment on poylsaccharides allowed isolation of novel metabolic and taxonomic groups of Haloarchaea.</title>
        <authorList>
            <person name="Sorokin D.Y."/>
            <person name="Elcheninov A.G."/>
            <person name="Khizhniak T.V."/>
            <person name="Kolganova T.V."/>
            <person name="Kublanov I.V."/>
        </authorList>
    </citation>
    <scope>NUCLEOTIDE SEQUENCE</scope>
    <source>
        <strain evidence="2 3">AArc-m2/3/4</strain>
        <strain evidence="1">AArc-xg1-1</strain>
    </source>
</reference>